<keyword evidence="4" id="KW-0067">ATP-binding</keyword>
<dbReference type="AlphaFoldDB" id="A0A5B0VR50"/>
<reference evidence="7 8" key="1">
    <citation type="submission" date="2019-08" db="EMBL/GenBank/DDBJ databases">
        <title>Marinobacter ZYF650 sp. nov., a marine bacterium isolated from seawater of the Mariana trench.</title>
        <authorList>
            <person name="Ahmad W."/>
        </authorList>
    </citation>
    <scope>NUCLEOTIDE SEQUENCE [LARGE SCALE GENOMIC DNA]</scope>
    <source>
        <strain evidence="7 8">ZYF650</strain>
    </source>
</reference>
<dbReference type="InterPro" id="IPR045851">
    <property type="entry name" value="AMP-bd_C_sf"/>
</dbReference>
<dbReference type="GO" id="GO:0005886">
    <property type="term" value="C:plasma membrane"/>
    <property type="evidence" value="ECO:0007669"/>
    <property type="project" value="TreeGrafter"/>
</dbReference>
<keyword evidence="2" id="KW-0436">Ligase</keyword>
<dbReference type="GO" id="GO:0004467">
    <property type="term" value="F:long-chain fatty acid-CoA ligase activity"/>
    <property type="evidence" value="ECO:0007669"/>
    <property type="project" value="TreeGrafter"/>
</dbReference>
<comment type="caution">
    <text evidence="7">The sequence shown here is derived from an EMBL/GenBank/DDBJ whole genome shotgun (WGS) entry which is preliminary data.</text>
</comment>
<evidence type="ECO:0000256" key="4">
    <source>
        <dbReference type="ARBA" id="ARBA00022840"/>
    </source>
</evidence>
<dbReference type="NCBIfam" id="NF006134">
    <property type="entry name" value="PRK08279.1"/>
    <property type="match status" value="1"/>
</dbReference>
<keyword evidence="3" id="KW-0547">Nucleotide-binding</keyword>
<evidence type="ECO:0000313" key="7">
    <source>
        <dbReference type="EMBL" id="KAA1176269.1"/>
    </source>
</evidence>
<feature type="domain" description="AMP-dependent synthetase/ligase" evidence="5">
    <location>
        <begin position="48"/>
        <end position="371"/>
    </location>
</feature>
<dbReference type="InterPro" id="IPR000873">
    <property type="entry name" value="AMP-dep_synth/lig_dom"/>
</dbReference>
<keyword evidence="8" id="KW-1185">Reference proteome</keyword>
<gene>
    <name evidence="7" type="ORF">FWJ25_03810</name>
</gene>
<dbReference type="Gene3D" id="3.30.300.30">
    <property type="match status" value="1"/>
</dbReference>
<evidence type="ECO:0000256" key="3">
    <source>
        <dbReference type="ARBA" id="ARBA00022741"/>
    </source>
</evidence>
<feature type="domain" description="AMP-binding enzyme C-terminal" evidence="6">
    <location>
        <begin position="484"/>
        <end position="561"/>
    </location>
</feature>
<comment type="similarity">
    <text evidence="1">Belongs to the ATP-dependent AMP-binding enzyme family.</text>
</comment>
<dbReference type="PANTHER" id="PTHR43107:SF15">
    <property type="entry name" value="FATTY ACID TRANSPORT PROTEIN 3, ISOFORM A"/>
    <property type="match status" value="1"/>
</dbReference>
<dbReference type="Gene3D" id="3.40.50.12780">
    <property type="entry name" value="N-terminal domain of ligase-like"/>
    <property type="match status" value="1"/>
</dbReference>
<name>A0A5B0VR50_9GAMM</name>
<dbReference type="GO" id="GO:0044539">
    <property type="term" value="P:long-chain fatty acid import into cell"/>
    <property type="evidence" value="ECO:0007669"/>
    <property type="project" value="TreeGrafter"/>
</dbReference>
<dbReference type="RefSeq" id="WP_149598896.1">
    <property type="nucleotide sequence ID" value="NZ_VTUU01000001.1"/>
</dbReference>
<dbReference type="InterPro" id="IPR020845">
    <property type="entry name" value="AMP-binding_CS"/>
</dbReference>
<dbReference type="InterPro" id="IPR025110">
    <property type="entry name" value="AMP-bd_C"/>
</dbReference>
<dbReference type="GO" id="GO:0005324">
    <property type="term" value="F:long-chain fatty acid transmembrane transporter activity"/>
    <property type="evidence" value="ECO:0007669"/>
    <property type="project" value="TreeGrafter"/>
</dbReference>
<protein>
    <submittedName>
        <fullName evidence="7">Long-chain-acyl-CoA synthetase</fullName>
    </submittedName>
</protein>
<dbReference type="SUPFAM" id="SSF56801">
    <property type="entry name" value="Acetyl-CoA synthetase-like"/>
    <property type="match status" value="1"/>
</dbReference>
<evidence type="ECO:0000313" key="8">
    <source>
        <dbReference type="Proteomes" id="UP000323161"/>
    </source>
</evidence>
<organism evidence="7 8">
    <name type="scientific">Marinobacter salinexigens</name>
    <dbReference type="NCBI Taxonomy" id="2919747"/>
    <lineage>
        <taxon>Bacteria</taxon>
        <taxon>Pseudomonadati</taxon>
        <taxon>Pseudomonadota</taxon>
        <taxon>Gammaproteobacteria</taxon>
        <taxon>Pseudomonadales</taxon>
        <taxon>Marinobacteraceae</taxon>
        <taxon>Marinobacter</taxon>
    </lineage>
</organism>
<accession>A0A5B0VR50</accession>
<evidence type="ECO:0000259" key="6">
    <source>
        <dbReference type="Pfam" id="PF13193"/>
    </source>
</evidence>
<dbReference type="Pfam" id="PF13193">
    <property type="entry name" value="AMP-binding_C"/>
    <property type="match status" value="1"/>
</dbReference>
<dbReference type="PROSITE" id="PS00455">
    <property type="entry name" value="AMP_BINDING"/>
    <property type="match status" value="1"/>
</dbReference>
<dbReference type="FunFam" id="3.30.300.30:FF:000002">
    <property type="entry name" value="Long-chain fatty acid transport protein 1"/>
    <property type="match status" value="1"/>
</dbReference>
<evidence type="ECO:0000256" key="1">
    <source>
        <dbReference type="ARBA" id="ARBA00006432"/>
    </source>
</evidence>
<proteinExistence type="inferred from homology"/>
<sequence length="609" mass="67817">MTDNTVSALDIARSLPGVLRRLPSIAKGFYYYAVDNENKELTLGTLIEQNAEKYAQRPAVLFEDRSLSWREFNGWANQIARFLQARGLQKGDAIAVLLENRPELLAVVAGAAKLGVACAMLNTSQKGKVLTHSINLIEPSMVVVGEELVETFNDVRDDLKTGHANPFLFMADTNTLAVFGDEPEGYLNMAQAVSTYNRDNPVLSDSPKMGDTAVYIYTSGTTGLPKAAPGSHRKFIKAYGGFGLMSLSMEPEDVLYCTLPLYHATALIVCWGSVLAGGSAIAIRRKFSASAFWNDIRRYHATTFGYVGELCRYLLNQPASDQDRNHSLTKMIGNGLRPSIWKEFKDRFGIEKVAELYASSEGNIGFSNFFNMDNTVGFSTAPYKLVKFHDGTRDPIRNSRGFMEEVDKGEPGLLIGEITKKWAFEGYTQKEATEKSILRDGFKKGDSWFNTGDVLREIGCRHLQFVDRMGDTFRWKGENVSTTEVENILDGSGMLEEAIVYGIEIPNTNGKAGMVTLVPQNNGKDFDINRLFAYLKDNLPPYAIPVFVRVTHAIEKTGTFKYRKVDIQKLGYSLDRPHEEVFAWLPRSDGYTRLTPELAGDIDSGNVNF</sequence>
<dbReference type="PANTHER" id="PTHR43107">
    <property type="entry name" value="LONG-CHAIN FATTY ACID TRANSPORT PROTEIN"/>
    <property type="match status" value="1"/>
</dbReference>
<dbReference type="Proteomes" id="UP000323161">
    <property type="component" value="Unassembled WGS sequence"/>
</dbReference>
<evidence type="ECO:0000256" key="2">
    <source>
        <dbReference type="ARBA" id="ARBA00022598"/>
    </source>
</evidence>
<dbReference type="EMBL" id="VTUU01000001">
    <property type="protein sequence ID" value="KAA1176269.1"/>
    <property type="molecule type" value="Genomic_DNA"/>
</dbReference>
<dbReference type="InterPro" id="IPR042099">
    <property type="entry name" value="ANL_N_sf"/>
</dbReference>
<dbReference type="GO" id="GO:0005524">
    <property type="term" value="F:ATP binding"/>
    <property type="evidence" value="ECO:0007669"/>
    <property type="project" value="UniProtKB-KW"/>
</dbReference>
<dbReference type="Pfam" id="PF00501">
    <property type="entry name" value="AMP-binding"/>
    <property type="match status" value="1"/>
</dbReference>
<evidence type="ECO:0000259" key="5">
    <source>
        <dbReference type="Pfam" id="PF00501"/>
    </source>
</evidence>